<feature type="binding site" evidence="17">
    <location>
        <position position="96"/>
    </location>
    <ligand>
        <name>Zn(2+)</name>
        <dbReference type="ChEBI" id="CHEBI:29105"/>
        <note>catalytic</note>
    </ligand>
</feature>
<keyword evidence="10 14" id="KW-0560">Oxidoreductase</keyword>
<keyword evidence="7 14" id="KW-0479">Metal-binding</keyword>
<feature type="binding site" evidence="16">
    <location>
        <position position="215"/>
    </location>
    <ligand>
        <name>substrate</name>
    </ligand>
</feature>
<evidence type="ECO:0000256" key="10">
    <source>
        <dbReference type="ARBA" id="ARBA00023002"/>
    </source>
</evidence>
<dbReference type="InterPro" id="IPR024072">
    <property type="entry name" value="DHFR-like_dom_sf"/>
</dbReference>
<dbReference type="InterPro" id="IPR002734">
    <property type="entry name" value="RibDG_C"/>
</dbReference>
<dbReference type="InterPro" id="IPR050765">
    <property type="entry name" value="Riboflavin_Biosynth_HTPR"/>
</dbReference>
<keyword evidence="20" id="KW-1185">Reference proteome</keyword>
<feature type="binding site" evidence="16">
    <location>
        <position position="283"/>
    </location>
    <ligand>
        <name>substrate</name>
    </ligand>
</feature>
<dbReference type="SUPFAM" id="SSF53597">
    <property type="entry name" value="Dihydrofolate reductase-like"/>
    <property type="match status" value="1"/>
</dbReference>
<dbReference type="Proteomes" id="UP000270616">
    <property type="component" value="Unassembled WGS sequence"/>
</dbReference>
<proteinExistence type="inferred from homology"/>
<dbReference type="InterPro" id="IPR004794">
    <property type="entry name" value="Eubact_RibD"/>
</dbReference>
<comment type="pathway">
    <text evidence="3 14">Cofactor biosynthesis; riboflavin biosynthesis; 5-amino-6-(D-ribitylamino)uracil from GTP: step 3/4.</text>
</comment>
<dbReference type="EMBL" id="RKMF01000005">
    <property type="protein sequence ID" value="ROZ63700.1"/>
    <property type="molecule type" value="Genomic_DNA"/>
</dbReference>
<protein>
    <recommendedName>
        <fullName evidence="14">Riboflavin biosynthesis protein RibD</fullName>
    </recommendedName>
    <domain>
        <recommendedName>
            <fullName evidence="14">Diaminohydroxyphosphoribosylaminopyrimidine deaminase</fullName>
            <shortName evidence="14">DRAP deaminase</shortName>
            <ecNumber evidence="14">3.5.4.26</ecNumber>
        </recommendedName>
        <alternativeName>
            <fullName evidence="14">Riboflavin-specific deaminase</fullName>
        </alternativeName>
    </domain>
    <domain>
        <recommendedName>
            <fullName evidence="14">5-amino-6-(5-phosphoribosylamino)uracil reductase</fullName>
            <ecNumber evidence="14">1.1.1.193</ecNumber>
        </recommendedName>
        <alternativeName>
            <fullName evidence="14">HTP reductase</fullName>
        </alternativeName>
    </domain>
</protein>
<dbReference type="PANTHER" id="PTHR38011">
    <property type="entry name" value="DIHYDROFOLATE REDUCTASE FAMILY PROTEIN (AFU_ORTHOLOGUE AFUA_8G06820)"/>
    <property type="match status" value="1"/>
</dbReference>
<feature type="binding site" evidence="16">
    <location>
        <position position="207"/>
    </location>
    <ligand>
        <name>NADP(+)</name>
        <dbReference type="ChEBI" id="CHEBI:58349"/>
    </ligand>
</feature>
<dbReference type="RefSeq" id="WP_123824698.1">
    <property type="nucleotide sequence ID" value="NZ_RKMF01000005.1"/>
</dbReference>
<evidence type="ECO:0000259" key="18">
    <source>
        <dbReference type="PROSITE" id="PS51747"/>
    </source>
</evidence>
<dbReference type="NCBIfam" id="TIGR00326">
    <property type="entry name" value="eubact_ribD"/>
    <property type="match status" value="1"/>
</dbReference>
<dbReference type="GO" id="GO:0008703">
    <property type="term" value="F:5-amino-6-(5-phosphoribosylamino)uracil reductase activity"/>
    <property type="evidence" value="ECO:0007669"/>
    <property type="project" value="UniProtKB-EC"/>
</dbReference>
<feature type="binding site" evidence="16">
    <location>
        <position position="165"/>
    </location>
    <ligand>
        <name>NADP(+)</name>
        <dbReference type="ChEBI" id="CHEBI:58349"/>
    </ligand>
</feature>
<evidence type="ECO:0000313" key="19">
    <source>
        <dbReference type="EMBL" id="ROZ63700.1"/>
    </source>
</evidence>
<feature type="binding site" evidence="17">
    <location>
        <position position="87"/>
    </location>
    <ligand>
        <name>Zn(2+)</name>
        <dbReference type="ChEBI" id="CHEBI:29105"/>
        <note>catalytic</note>
    </ligand>
</feature>
<evidence type="ECO:0000256" key="17">
    <source>
        <dbReference type="PIRSR" id="PIRSR006769-3"/>
    </source>
</evidence>
<comment type="cofactor">
    <cofactor evidence="14 17">
        <name>Zn(2+)</name>
        <dbReference type="ChEBI" id="CHEBI:29105"/>
    </cofactor>
    <text evidence="14 17">Binds 1 zinc ion.</text>
</comment>
<dbReference type="PROSITE" id="PS51747">
    <property type="entry name" value="CYT_DCMP_DEAMINASES_2"/>
    <property type="match status" value="1"/>
</dbReference>
<organism evidence="19 20">
    <name type="scientific">Kocuria soli</name>
    <dbReference type="NCBI Taxonomy" id="2485125"/>
    <lineage>
        <taxon>Bacteria</taxon>
        <taxon>Bacillati</taxon>
        <taxon>Actinomycetota</taxon>
        <taxon>Actinomycetes</taxon>
        <taxon>Micrococcales</taxon>
        <taxon>Micrococcaceae</taxon>
        <taxon>Kocuria</taxon>
    </lineage>
</organism>
<dbReference type="GO" id="GO:0008270">
    <property type="term" value="F:zinc ion binding"/>
    <property type="evidence" value="ECO:0007669"/>
    <property type="project" value="InterPro"/>
</dbReference>
<accession>A0A3N4A4W2</accession>
<feature type="active site" description="Proton donor" evidence="15">
    <location>
        <position position="61"/>
    </location>
</feature>
<comment type="function">
    <text evidence="1 14">Converts 2,5-diamino-6-(ribosylamino)-4(3h)-pyrimidinone 5'-phosphate into 5-amino-6-(ribosylamino)-2,4(1h,3h)-pyrimidinedione 5'-phosphate.</text>
</comment>
<evidence type="ECO:0000256" key="4">
    <source>
        <dbReference type="ARBA" id="ARBA00005259"/>
    </source>
</evidence>
<dbReference type="AlphaFoldDB" id="A0A3N4A4W2"/>
<dbReference type="Pfam" id="PF00383">
    <property type="entry name" value="dCMP_cyt_deam_1"/>
    <property type="match status" value="1"/>
</dbReference>
<dbReference type="GO" id="GO:0009231">
    <property type="term" value="P:riboflavin biosynthetic process"/>
    <property type="evidence" value="ECO:0007669"/>
    <property type="project" value="UniProtKB-UniPathway"/>
</dbReference>
<dbReference type="InterPro" id="IPR002125">
    <property type="entry name" value="CMP_dCMP_dom"/>
</dbReference>
<dbReference type="Pfam" id="PF01872">
    <property type="entry name" value="RibD_C"/>
    <property type="match status" value="1"/>
</dbReference>
<dbReference type="PIRSF" id="PIRSF006769">
    <property type="entry name" value="RibD"/>
    <property type="match status" value="1"/>
</dbReference>
<comment type="similarity">
    <text evidence="4 14">In the N-terminal section; belongs to the cytidine and deoxycytidylate deaminase family.</text>
</comment>
<comment type="catalytic activity">
    <reaction evidence="12 14">
        <text>5-amino-6-(5-phospho-D-ribitylamino)uracil + NADP(+) = 5-amino-6-(5-phospho-D-ribosylamino)uracil + NADPH + H(+)</text>
        <dbReference type="Rhea" id="RHEA:17845"/>
        <dbReference type="ChEBI" id="CHEBI:15378"/>
        <dbReference type="ChEBI" id="CHEBI:57783"/>
        <dbReference type="ChEBI" id="CHEBI:58349"/>
        <dbReference type="ChEBI" id="CHEBI:58421"/>
        <dbReference type="ChEBI" id="CHEBI:58453"/>
        <dbReference type="EC" id="1.1.1.193"/>
    </reaction>
</comment>
<comment type="pathway">
    <text evidence="2 14">Cofactor biosynthesis; riboflavin biosynthesis; 5-amino-6-(D-ribitylamino)uracil from GTP: step 2/4.</text>
</comment>
<feature type="binding site" evidence="17">
    <location>
        <position position="59"/>
    </location>
    <ligand>
        <name>Zn(2+)</name>
        <dbReference type="ChEBI" id="CHEBI:29105"/>
        <note>catalytic</note>
    </ligand>
</feature>
<gene>
    <name evidence="19" type="primary">ribD</name>
    <name evidence="19" type="ORF">EDL96_04905</name>
</gene>
<evidence type="ECO:0000256" key="1">
    <source>
        <dbReference type="ARBA" id="ARBA00002151"/>
    </source>
</evidence>
<dbReference type="OrthoDB" id="9800865at2"/>
<evidence type="ECO:0000256" key="12">
    <source>
        <dbReference type="ARBA" id="ARBA00049861"/>
    </source>
</evidence>
<dbReference type="Gene3D" id="3.40.430.10">
    <property type="entry name" value="Dihydrofolate Reductase, subunit A"/>
    <property type="match status" value="1"/>
</dbReference>
<feature type="binding site" evidence="16">
    <location>
        <position position="218"/>
    </location>
    <ligand>
        <name>substrate</name>
    </ligand>
</feature>
<evidence type="ECO:0000256" key="16">
    <source>
        <dbReference type="PIRSR" id="PIRSR006769-2"/>
    </source>
</evidence>
<evidence type="ECO:0000256" key="3">
    <source>
        <dbReference type="ARBA" id="ARBA00004910"/>
    </source>
</evidence>
<comment type="similarity">
    <text evidence="5 14">In the C-terminal section; belongs to the HTP reductase family.</text>
</comment>
<evidence type="ECO:0000256" key="2">
    <source>
        <dbReference type="ARBA" id="ARBA00004882"/>
    </source>
</evidence>
<keyword evidence="9 14" id="KW-0521">NADP</keyword>
<feature type="binding site" evidence="16">
    <location>
        <position position="179"/>
    </location>
    <ligand>
        <name>substrate</name>
    </ligand>
</feature>
<dbReference type="GO" id="GO:0008835">
    <property type="term" value="F:diaminohydroxyphosphoribosylaminopyrimidine deaminase activity"/>
    <property type="evidence" value="ECO:0007669"/>
    <property type="project" value="UniProtKB-EC"/>
</dbReference>
<evidence type="ECO:0000256" key="14">
    <source>
        <dbReference type="PIRNR" id="PIRNR006769"/>
    </source>
</evidence>
<dbReference type="InterPro" id="IPR016193">
    <property type="entry name" value="Cytidine_deaminase-like"/>
</dbReference>
<evidence type="ECO:0000256" key="8">
    <source>
        <dbReference type="ARBA" id="ARBA00022833"/>
    </source>
</evidence>
<comment type="caution">
    <text evidence="19">The sequence shown here is derived from an EMBL/GenBank/DDBJ whole genome shotgun (WGS) entry which is preliminary data.</text>
</comment>
<dbReference type="InterPro" id="IPR016192">
    <property type="entry name" value="APOBEC/CMP_deaminase_Zn-bd"/>
</dbReference>
<evidence type="ECO:0000256" key="11">
    <source>
        <dbReference type="ARBA" id="ARBA00023268"/>
    </source>
</evidence>
<feature type="domain" description="CMP/dCMP-type deaminase" evidence="18">
    <location>
        <begin position="11"/>
        <end position="134"/>
    </location>
</feature>
<keyword evidence="11" id="KW-0511">Multifunctional enzyme</keyword>
<evidence type="ECO:0000256" key="6">
    <source>
        <dbReference type="ARBA" id="ARBA00022619"/>
    </source>
</evidence>
<dbReference type="EC" id="3.5.4.26" evidence="14"/>
<comment type="catalytic activity">
    <reaction evidence="13 14">
        <text>2,5-diamino-6-hydroxy-4-(5-phosphoribosylamino)-pyrimidine + H2O + H(+) = 5-amino-6-(5-phospho-D-ribosylamino)uracil + NH4(+)</text>
        <dbReference type="Rhea" id="RHEA:21868"/>
        <dbReference type="ChEBI" id="CHEBI:15377"/>
        <dbReference type="ChEBI" id="CHEBI:15378"/>
        <dbReference type="ChEBI" id="CHEBI:28938"/>
        <dbReference type="ChEBI" id="CHEBI:58453"/>
        <dbReference type="ChEBI" id="CHEBI:58614"/>
        <dbReference type="EC" id="3.5.4.26"/>
    </reaction>
</comment>
<sequence>MTTDSDTMFTAAETEAMDLALAAALRGHRGANPLVGAAILGEDGRVLHVGHHRGAGTPHAEVDAIDQALDAGTDLTRCTMVVTLEPCNHTGRTGPCAEAVVEAGIPRLVHAVADPTENASGGAARLHAAGVQVHSGLRGERAEQLNHRWARAQGESRPYVTVKTAQTLDARIAAADGTSTWITNEESRAHAHGVRARVDAIVVGTTTVLTDDPRLTVRTPAGDQARGDQNTSSPLRVVMGHRDVPTAARVRGADGRFRHLRTHDPAVLLTELYEEGVRHVLVEGGATVVGAFLAADLADEVLVYQAPLILGAGRPSYPDLGIQTLSEALKFLPDESDGGSLRRLGSDVLWHLQPVPEARTPMT</sequence>
<evidence type="ECO:0000256" key="7">
    <source>
        <dbReference type="ARBA" id="ARBA00022723"/>
    </source>
</evidence>
<evidence type="ECO:0000313" key="20">
    <source>
        <dbReference type="Proteomes" id="UP000270616"/>
    </source>
</evidence>
<evidence type="ECO:0000256" key="5">
    <source>
        <dbReference type="ARBA" id="ARBA00007417"/>
    </source>
</evidence>
<reference evidence="19 20" key="1">
    <citation type="submission" date="2018-10" db="EMBL/GenBank/DDBJ databases">
        <title>Kocuria sp. M5W7-7, whole genome shotgun sequence.</title>
        <authorList>
            <person name="Tuo L."/>
        </authorList>
    </citation>
    <scope>NUCLEOTIDE SEQUENCE [LARGE SCALE GENOMIC DNA]</scope>
    <source>
        <strain evidence="19 20">M5W7-7</strain>
    </source>
</reference>
<dbReference type="PROSITE" id="PS00903">
    <property type="entry name" value="CYT_DCMP_DEAMINASES_1"/>
    <property type="match status" value="1"/>
</dbReference>
<keyword evidence="6 14" id="KW-0686">Riboflavin biosynthesis</keyword>
<dbReference type="SUPFAM" id="SSF53927">
    <property type="entry name" value="Cytidine deaminase-like"/>
    <property type="match status" value="1"/>
</dbReference>
<feature type="binding site" evidence="16">
    <location>
        <begin position="285"/>
        <end position="291"/>
    </location>
    <ligand>
        <name>NADP(+)</name>
        <dbReference type="ChEBI" id="CHEBI:58349"/>
    </ligand>
</feature>
<evidence type="ECO:0000256" key="15">
    <source>
        <dbReference type="PIRSR" id="PIRSR006769-1"/>
    </source>
</evidence>
<dbReference type="EC" id="1.1.1.193" evidence="14"/>
<dbReference type="Gene3D" id="3.40.140.10">
    <property type="entry name" value="Cytidine Deaminase, domain 2"/>
    <property type="match status" value="1"/>
</dbReference>
<dbReference type="PANTHER" id="PTHR38011:SF7">
    <property type="entry name" value="2,5-DIAMINO-6-RIBOSYLAMINO-4(3H)-PYRIMIDINONE 5'-PHOSPHATE REDUCTASE"/>
    <property type="match status" value="1"/>
</dbReference>
<name>A0A3N4A4W2_9MICC</name>
<keyword evidence="8 14" id="KW-0862">Zinc</keyword>
<dbReference type="UniPathway" id="UPA00275">
    <property type="reaction ID" value="UER00401"/>
</dbReference>
<evidence type="ECO:0000256" key="9">
    <source>
        <dbReference type="ARBA" id="ARBA00022857"/>
    </source>
</evidence>
<evidence type="ECO:0000256" key="13">
    <source>
        <dbReference type="ARBA" id="ARBA00049886"/>
    </source>
</evidence>
<feature type="binding site" evidence="16">
    <location>
        <position position="181"/>
    </location>
    <ligand>
        <name>NADP(+)</name>
        <dbReference type="ChEBI" id="CHEBI:58349"/>
    </ligand>
</feature>
<keyword evidence="14 19" id="KW-0378">Hydrolase</keyword>
<feature type="binding site" evidence="16">
    <location>
        <position position="195"/>
    </location>
    <ligand>
        <name>NADP(+)</name>
        <dbReference type="ChEBI" id="CHEBI:58349"/>
    </ligand>
</feature>
<feature type="binding site" evidence="16">
    <location>
        <position position="211"/>
    </location>
    <ligand>
        <name>NADP(+)</name>
        <dbReference type="ChEBI" id="CHEBI:58349"/>
    </ligand>
</feature>